<sequence>MTRHNAADLRRGSGPASGRLHAPELVDRVRQRIADSGSATDPHSVAEAVRAESSGVAGHLDVLDALRLLRHEFVGAGPLEPLLDDASVTDVLVTAPDEVWTDGTGGLRRSDITFPDEEAVRRLAQRLALAAGRRLDDAQPFVDGWLPGSVPHGRVRMHAVLPPVASGGTCLSLRVLRPAVHDLRSLRRSSTVDDSGLALLEAIIAARLAFVVSGATGSGKTTLLAAMLGGVSPKERIVSVEDAAEIRPAHPQLVSLVARPPNVEGAGEVSLRDLVREALRMRPDRIVVGEARGAEVVELLNALNTGHDGGAGTLHANSPSEVPARLEALAALGGLSRSALHSQLAAAVHVVLHMAREEDGRRRLTEIGVVRRVPDGVVVRPAWRPDGWTDERERLGELLRARGVQPPW</sequence>
<dbReference type="InterPro" id="IPR022399">
    <property type="entry name" value="TadA-like_ATPase"/>
</dbReference>
<dbReference type="NCBIfam" id="TIGR03819">
    <property type="entry name" value="heli_sec_ATPase"/>
    <property type="match status" value="1"/>
</dbReference>
<dbReference type="Gene3D" id="3.30.450.380">
    <property type="match status" value="1"/>
</dbReference>
<evidence type="ECO:0000313" key="4">
    <source>
        <dbReference type="EMBL" id="TWH21193.1"/>
    </source>
</evidence>
<organism evidence="4 5">
    <name type="scientific">Prauserella rugosa</name>
    <dbReference type="NCBI Taxonomy" id="43354"/>
    <lineage>
        <taxon>Bacteria</taxon>
        <taxon>Bacillati</taxon>
        <taxon>Actinomycetota</taxon>
        <taxon>Actinomycetes</taxon>
        <taxon>Pseudonocardiales</taxon>
        <taxon>Pseudonocardiaceae</taxon>
        <taxon>Prauserella</taxon>
    </lineage>
</organism>
<dbReference type="GO" id="GO:0016887">
    <property type="term" value="F:ATP hydrolysis activity"/>
    <property type="evidence" value="ECO:0007669"/>
    <property type="project" value="InterPro"/>
</dbReference>
<keyword evidence="5" id="KW-1185">Reference proteome</keyword>
<dbReference type="Pfam" id="PF00437">
    <property type="entry name" value="T2SSE"/>
    <property type="match status" value="1"/>
</dbReference>
<comment type="similarity">
    <text evidence="1">Belongs to the GSP E family.</text>
</comment>
<dbReference type="PANTHER" id="PTHR30486:SF6">
    <property type="entry name" value="TYPE IV PILUS RETRACTATION ATPASE PILT"/>
    <property type="match status" value="1"/>
</dbReference>
<feature type="region of interest" description="Disordered" evidence="2">
    <location>
        <begin position="1"/>
        <end position="23"/>
    </location>
</feature>
<dbReference type="InterPro" id="IPR001482">
    <property type="entry name" value="T2SS/T4SS_dom"/>
</dbReference>
<evidence type="ECO:0000259" key="3">
    <source>
        <dbReference type="Pfam" id="PF00437"/>
    </source>
</evidence>
<comment type="caution">
    <text evidence="4">The sequence shown here is derived from an EMBL/GenBank/DDBJ whole genome shotgun (WGS) entry which is preliminary data.</text>
</comment>
<feature type="compositionally biased region" description="Basic and acidic residues" evidence="2">
    <location>
        <begin position="1"/>
        <end position="11"/>
    </location>
</feature>
<dbReference type="EMBL" id="VLJV01000001">
    <property type="protein sequence ID" value="TWH21193.1"/>
    <property type="molecule type" value="Genomic_DNA"/>
</dbReference>
<evidence type="ECO:0000256" key="2">
    <source>
        <dbReference type="SAM" id="MobiDB-lite"/>
    </source>
</evidence>
<feature type="domain" description="Bacterial type II secretion system protein E" evidence="3">
    <location>
        <begin position="75"/>
        <end position="357"/>
    </location>
</feature>
<dbReference type="SUPFAM" id="SSF52540">
    <property type="entry name" value="P-loop containing nucleoside triphosphate hydrolases"/>
    <property type="match status" value="1"/>
</dbReference>
<dbReference type="PANTHER" id="PTHR30486">
    <property type="entry name" value="TWITCHING MOTILITY PROTEIN PILT"/>
    <property type="match status" value="1"/>
</dbReference>
<protein>
    <submittedName>
        <fullName evidence="4">Pilus assembly protein CpaF</fullName>
    </submittedName>
</protein>
<name>A0A660CHT1_9PSEU</name>
<accession>A0A660CHT1</accession>
<dbReference type="Proteomes" id="UP000317303">
    <property type="component" value="Unassembled WGS sequence"/>
</dbReference>
<evidence type="ECO:0000256" key="1">
    <source>
        <dbReference type="ARBA" id="ARBA00006611"/>
    </source>
</evidence>
<dbReference type="OrthoDB" id="9810761at2"/>
<dbReference type="RefSeq" id="WP_084705814.1">
    <property type="nucleotide sequence ID" value="NZ_JOIJ01000007.1"/>
</dbReference>
<gene>
    <name evidence="4" type="ORF">JD82_03048</name>
</gene>
<dbReference type="InterPro" id="IPR027417">
    <property type="entry name" value="P-loop_NTPase"/>
</dbReference>
<dbReference type="CDD" id="cd01130">
    <property type="entry name" value="VirB11-like_ATPase"/>
    <property type="match status" value="1"/>
</dbReference>
<proteinExistence type="inferred from homology"/>
<dbReference type="AlphaFoldDB" id="A0A660CHT1"/>
<reference evidence="4 5" key="1">
    <citation type="submission" date="2019-07" db="EMBL/GenBank/DDBJ databases">
        <title>R&amp;d 2014.</title>
        <authorList>
            <person name="Klenk H.-P."/>
        </authorList>
    </citation>
    <scope>NUCLEOTIDE SEQUENCE [LARGE SCALE GENOMIC DNA]</scope>
    <source>
        <strain evidence="4 5">DSM 43194</strain>
    </source>
</reference>
<dbReference type="InterPro" id="IPR050921">
    <property type="entry name" value="T4SS_GSP_E_ATPase"/>
</dbReference>
<dbReference type="Gene3D" id="3.40.50.300">
    <property type="entry name" value="P-loop containing nucleotide triphosphate hydrolases"/>
    <property type="match status" value="1"/>
</dbReference>
<evidence type="ECO:0000313" key="5">
    <source>
        <dbReference type="Proteomes" id="UP000317303"/>
    </source>
</evidence>